<dbReference type="InterPro" id="IPR000719">
    <property type="entry name" value="Prot_kinase_dom"/>
</dbReference>
<evidence type="ECO:0000256" key="2">
    <source>
        <dbReference type="ARBA" id="ARBA00022741"/>
    </source>
</evidence>
<dbReference type="Gene3D" id="1.10.510.10">
    <property type="entry name" value="Transferase(Phosphotransferase) domain 1"/>
    <property type="match status" value="1"/>
</dbReference>
<evidence type="ECO:0000259" key="5">
    <source>
        <dbReference type="PROSITE" id="PS50011"/>
    </source>
</evidence>
<dbReference type="SMART" id="SM00220">
    <property type="entry name" value="S_TKc"/>
    <property type="match status" value="1"/>
</dbReference>
<dbReference type="AlphaFoldDB" id="A0A5C1YML1"/>
<dbReference type="PROSITE" id="PS50011">
    <property type="entry name" value="PROTEIN_KINASE_DOM"/>
    <property type="match status" value="1"/>
</dbReference>
<keyword evidence="2" id="KW-0547">Nucleotide-binding</keyword>
<dbReference type="GO" id="GO:0004674">
    <property type="term" value="F:protein serine/threonine kinase activity"/>
    <property type="evidence" value="ECO:0007669"/>
    <property type="project" value="TreeGrafter"/>
</dbReference>
<name>A0A5C1YML1_9PROT</name>
<dbReference type="SUPFAM" id="SSF56112">
    <property type="entry name" value="Protein kinase-like (PK-like)"/>
    <property type="match status" value="1"/>
</dbReference>
<dbReference type="PANTHER" id="PTHR43289:SF6">
    <property type="entry name" value="SERINE_THREONINE-PROTEIN KINASE NEKL-3"/>
    <property type="match status" value="1"/>
</dbReference>
<dbReference type="Proteomes" id="UP000324536">
    <property type="component" value="Chromosome"/>
</dbReference>
<evidence type="ECO:0000313" key="7">
    <source>
        <dbReference type="Proteomes" id="UP000324536"/>
    </source>
</evidence>
<reference evidence="6 7" key="1">
    <citation type="submission" date="2019-09" db="EMBL/GenBank/DDBJ databases">
        <title>Genome sequencing of strain KACC 21233.</title>
        <authorList>
            <person name="Heo J."/>
            <person name="Kim S.-J."/>
            <person name="Kim J.-S."/>
            <person name="Hong S.-B."/>
            <person name="Kwon S.-W."/>
        </authorList>
    </citation>
    <scope>NUCLEOTIDE SEQUENCE [LARGE SCALE GENOMIC DNA]</scope>
    <source>
        <strain evidence="6 7">KACC 21233</strain>
    </source>
</reference>
<dbReference type="EMBL" id="CP043506">
    <property type="protein sequence ID" value="QEO16469.1"/>
    <property type="molecule type" value="Genomic_DNA"/>
</dbReference>
<dbReference type="KEGG" id="acek:FLP30_00770"/>
<keyword evidence="4" id="KW-0067">ATP-binding</keyword>
<dbReference type="InterPro" id="IPR011009">
    <property type="entry name" value="Kinase-like_dom_sf"/>
</dbReference>
<dbReference type="PANTHER" id="PTHR43289">
    <property type="entry name" value="MITOGEN-ACTIVATED PROTEIN KINASE KINASE KINASE 20-RELATED"/>
    <property type="match status" value="1"/>
</dbReference>
<dbReference type="OrthoDB" id="9801841at2"/>
<dbReference type="Gene3D" id="3.30.200.20">
    <property type="entry name" value="Phosphorylase Kinase, domain 1"/>
    <property type="match status" value="1"/>
</dbReference>
<accession>A0A5C1YML1</accession>
<evidence type="ECO:0000313" key="6">
    <source>
        <dbReference type="EMBL" id="QEO16469.1"/>
    </source>
</evidence>
<feature type="domain" description="Protein kinase" evidence="5">
    <location>
        <begin position="63"/>
        <end position="301"/>
    </location>
</feature>
<evidence type="ECO:0000256" key="3">
    <source>
        <dbReference type="ARBA" id="ARBA00022777"/>
    </source>
</evidence>
<organism evidence="6 7">
    <name type="scientific">Acetobacter vaccinii</name>
    <dbReference type="NCBI Taxonomy" id="2592655"/>
    <lineage>
        <taxon>Bacteria</taxon>
        <taxon>Pseudomonadati</taxon>
        <taxon>Pseudomonadota</taxon>
        <taxon>Alphaproteobacteria</taxon>
        <taxon>Acetobacterales</taxon>
        <taxon>Acetobacteraceae</taxon>
        <taxon>Acetobacter</taxon>
    </lineage>
</organism>
<evidence type="ECO:0000256" key="1">
    <source>
        <dbReference type="ARBA" id="ARBA00022679"/>
    </source>
</evidence>
<evidence type="ECO:0000256" key="4">
    <source>
        <dbReference type="ARBA" id="ARBA00022840"/>
    </source>
</evidence>
<protein>
    <submittedName>
        <fullName evidence="6">Phosphotransferase</fullName>
    </submittedName>
</protein>
<sequence length="313" mass="33943">MTWPSSSFCRRGAGLCLPLPQVVCRQAGGYWRITPSAPFSRGLTSGSSVVFPNSDTAVIPSRYTVLQRLGGGAQGTVYLVRDTRGGVGNRLALKVCAADPDTQDALRHEGQVLTALGGLCGPRLYESRPRSLVMDYIPGQSWGMARTGAGRKRALGWLRHAAQEVALLHDAGWCHGDLKPDNILCLPDGSARIIDFGAARRRFDDAQATEPFCVNDGQYWTTPAYAPPPRERADIRDDVYSMAVMLHDVLVGKLPEGSGAACITPRPAGVSATGWTVLRRALSPDRTQRPWDVMALVRAVIPSGFTFWLRRAA</sequence>
<proteinExistence type="predicted"/>
<gene>
    <name evidence="6" type="ORF">FLP30_00770</name>
</gene>
<dbReference type="Pfam" id="PF00069">
    <property type="entry name" value="Pkinase"/>
    <property type="match status" value="1"/>
</dbReference>
<keyword evidence="7" id="KW-1185">Reference proteome</keyword>
<keyword evidence="3" id="KW-0418">Kinase</keyword>
<keyword evidence="1 6" id="KW-0808">Transferase</keyword>
<dbReference type="GO" id="GO:0005524">
    <property type="term" value="F:ATP binding"/>
    <property type="evidence" value="ECO:0007669"/>
    <property type="project" value="UniProtKB-KW"/>
</dbReference>